<dbReference type="AlphaFoldDB" id="M6G266"/>
<accession>M6G266</accession>
<sequence>MGRKFHRRFVVIPTDLFSDPSSNKGKYRLSSESSFLDEIFF</sequence>
<name>M6G266_9LEPT</name>
<protein>
    <submittedName>
        <fullName evidence="1">Uncharacterized protein</fullName>
    </submittedName>
</protein>
<proteinExistence type="predicted"/>
<evidence type="ECO:0000313" key="1">
    <source>
        <dbReference type="EMBL" id="EMM73021.1"/>
    </source>
</evidence>
<evidence type="ECO:0000313" key="2">
    <source>
        <dbReference type="Proteomes" id="UP000012101"/>
    </source>
</evidence>
<dbReference type="Proteomes" id="UP000012101">
    <property type="component" value="Unassembled WGS sequence"/>
</dbReference>
<reference evidence="1 2" key="1">
    <citation type="submission" date="2013-01" db="EMBL/GenBank/DDBJ databases">
        <authorList>
            <person name="Harkins D.M."/>
            <person name="Durkin A.S."/>
            <person name="Brinkac L.M."/>
            <person name="Haft D.H."/>
            <person name="Selengut J.D."/>
            <person name="Sanka R."/>
            <person name="DePew J."/>
            <person name="Purushe J."/>
            <person name="Hospenthal D.R."/>
            <person name="Murray C.K."/>
            <person name="Pimentel G."/>
            <person name="Wasfy M."/>
            <person name="Vinetz J.M."/>
            <person name="Sutton G.G."/>
            <person name="Nierman W.C."/>
            <person name="Fouts D.E."/>
        </authorList>
    </citation>
    <scope>NUCLEOTIDE SEQUENCE [LARGE SCALE GENOMIC DNA]</scope>
    <source>
        <strain evidence="1 2">2006001855</strain>
    </source>
</reference>
<dbReference type="EMBL" id="AFJM02000034">
    <property type="protein sequence ID" value="EMM73021.1"/>
    <property type="molecule type" value="Genomic_DNA"/>
</dbReference>
<gene>
    <name evidence="1" type="ORF">LEP1GSC038_2471</name>
</gene>
<organism evidence="1 2">
    <name type="scientific">Leptospira weilii str. 2006001855</name>
    <dbReference type="NCBI Taxonomy" id="996804"/>
    <lineage>
        <taxon>Bacteria</taxon>
        <taxon>Pseudomonadati</taxon>
        <taxon>Spirochaetota</taxon>
        <taxon>Spirochaetia</taxon>
        <taxon>Leptospirales</taxon>
        <taxon>Leptospiraceae</taxon>
        <taxon>Leptospira</taxon>
    </lineage>
</organism>
<comment type="caution">
    <text evidence="1">The sequence shown here is derived from an EMBL/GenBank/DDBJ whole genome shotgun (WGS) entry which is preliminary data.</text>
</comment>